<sequence>MDSKLEQFQLKYQEGQALLDRGQYRSSVKTLEEAKSLVNPSSKLGGEVQLSLVTAYQGINKLEDAIALCQELTAHPNLAIRQQSQRILYILKAPQLKRPEEWMTKIPTTTNTEDNPTPRYIQAKPVTKPLEKPSLNLEDTTQMDTKDNGFIGLALGLFVVIIGGLIWLS</sequence>
<keyword evidence="1" id="KW-1133">Transmembrane helix</keyword>
<dbReference type="EMBL" id="AADV02000008">
    <property type="protein sequence ID" value="EAM51131.1"/>
    <property type="molecule type" value="Genomic_DNA"/>
</dbReference>
<dbReference type="SUPFAM" id="SSF48452">
    <property type="entry name" value="TPR-like"/>
    <property type="match status" value="1"/>
</dbReference>
<reference evidence="2" key="3">
    <citation type="submission" date="2016-12" db="EMBL/GenBank/DDBJ databases">
        <title>Annotation of the draft genome assembly of Crocosphaera watsonii WH 8501.</title>
        <authorList>
            <consortium name="US DOE Joint Genome Institute (JGI-ORNL)"/>
            <person name="Larimer F."/>
            <person name="Land M."/>
        </authorList>
    </citation>
    <scope>NUCLEOTIDE SEQUENCE</scope>
    <source>
        <strain evidence="2">WH 8501</strain>
    </source>
</reference>
<reference evidence="2" key="2">
    <citation type="submission" date="2005-06" db="EMBL/GenBank/DDBJ databases">
        <title>Sequencing of the draft genome and assembly of Crocosphaera watsonii WH 8501.</title>
        <authorList>
            <consortium name="US DOE Joint Genome Institute (JGI-PGF)"/>
            <person name="Copeland A."/>
            <person name="Lucas S."/>
            <person name="Lapidus A."/>
            <person name="Barry K."/>
            <person name="Detter C."/>
            <person name="Glavina T."/>
            <person name="Hammon N."/>
            <person name="Israni S."/>
            <person name="Pitluck S."/>
            <person name="Richardson P."/>
        </authorList>
    </citation>
    <scope>NUCLEOTIDE SEQUENCE [LARGE SCALE GENOMIC DNA]</scope>
    <source>
        <strain evidence="2">WH 8501</strain>
    </source>
</reference>
<dbReference type="InterPro" id="IPR011990">
    <property type="entry name" value="TPR-like_helical_dom_sf"/>
</dbReference>
<dbReference type="OrthoDB" id="510804at2"/>
<dbReference type="AlphaFoldDB" id="Q4C4N7"/>
<dbReference type="PANTHER" id="PTHR36761:SF2">
    <property type="entry name" value="ORF03 PROTEIN"/>
    <property type="match status" value="1"/>
</dbReference>
<dbReference type="Gene3D" id="1.25.40.10">
    <property type="entry name" value="Tetratricopeptide repeat domain"/>
    <property type="match status" value="1"/>
</dbReference>
<dbReference type="KEGG" id="cwa:CwatDRAFT_4219"/>
<evidence type="ECO:0000256" key="1">
    <source>
        <dbReference type="SAM" id="Phobius"/>
    </source>
</evidence>
<organism evidence="2 3">
    <name type="scientific">Crocosphaera watsonii WH 8501</name>
    <dbReference type="NCBI Taxonomy" id="165597"/>
    <lineage>
        <taxon>Bacteria</taxon>
        <taxon>Bacillati</taxon>
        <taxon>Cyanobacteriota</taxon>
        <taxon>Cyanophyceae</taxon>
        <taxon>Oscillatoriophycideae</taxon>
        <taxon>Chroococcales</taxon>
        <taxon>Aphanothecaceae</taxon>
        <taxon>Crocosphaera</taxon>
    </lineage>
</organism>
<proteinExistence type="predicted"/>
<dbReference type="Proteomes" id="UP000003922">
    <property type="component" value="Unassembled WGS sequence"/>
</dbReference>
<gene>
    <name evidence="2" type="ORF">CwatDRAFT_4219</name>
</gene>
<keyword evidence="3" id="KW-1185">Reference proteome</keyword>
<protein>
    <recommendedName>
        <fullName evidence="4">TPR repeat</fullName>
    </recommendedName>
</protein>
<dbReference type="PANTHER" id="PTHR36761">
    <property type="entry name" value="ORF03 PROTEIN"/>
    <property type="match status" value="1"/>
</dbReference>
<keyword evidence="1" id="KW-0472">Membrane</keyword>
<feature type="transmembrane region" description="Helical" evidence="1">
    <location>
        <begin position="150"/>
        <end position="168"/>
    </location>
</feature>
<name>Q4C4N7_CROWT</name>
<evidence type="ECO:0008006" key="4">
    <source>
        <dbReference type="Google" id="ProtNLM"/>
    </source>
</evidence>
<accession>Q4C4N7</accession>
<evidence type="ECO:0000313" key="2">
    <source>
        <dbReference type="EMBL" id="EAM51131.1"/>
    </source>
</evidence>
<reference evidence="2" key="1">
    <citation type="submission" date="2004-02" db="EMBL/GenBank/DDBJ databases">
        <authorList>
            <consortium name="DOE Joint Genome Institute"/>
        </authorList>
    </citation>
    <scope>NUCLEOTIDE SEQUENCE [LARGE SCALE GENOMIC DNA]</scope>
    <source>
        <strain evidence="2">WH 8501</strain>
    </source>
</reference>
<evidence type="ECO:0000313" key="3">
    <source>
        <dbReference type="Proteomes" id="UP000003922"/>
    </source>
</evidence>
<keyword evidence="1" id="KW-0812">Transmembrane</keyword>
<dbReference type="RefSeq" id="WP_007305258.1">
    <property type="nucleotide sequence ID" value="NZ_AADV02000008.1"/>
</dbReference>
<comment type="caution">
    <text evidence="2">The sequence shown here is derived from an EMBL/GenBank/DDBJ whole genome shotgun (WGS) entry which is preliminary data.</text>
</comment>